<organism evidence="1 2">
    <name type="scientific">Paracoccus denitrificans (strain Pd 1222)</name>
    <dbReference type="NCBI Taxonomy" id="318586"/>
    <lineage>
        <taxon>Bacteria</taxon>
        <taxon>Pseudomonadati</taxon>
        <taxon>Pseudomonadota</taxon>
        <taxon>Alphaproteobacteria</taxon>
        <taxon>Rhodobacterales</taxon>
        <taxon>Paracoccaceae</taxon>
        <taxon>Paracoccus</taxon>
    </lineage>
</organism>
<name>A1AYZ8_PARDP</name>
<evidence type="ECO:0000313" key="1">
    <source>
        <dbReference type="EMBL" id="ABL68492.1"/>
    </source>
</evidence>
<dbReference type="KEGG" id="pde:Pden_0378"/>
<dbReference type="OrthoDB" id="7028737at2"/>
<accession>A1AYZ8</accession>
<gene>
    <name evidence="1" type="ordered locus">Pden_0378</name>
</gene>
<evidence type="ECO:0000313" key="2">
    <source>
        <dbReference type="Proteomes" id="UP000000361"/>
    </source>
</evidence>
<dbReference type="EnsemblBacteria" id="ABL68492">
    <property type="protein sequence ID" value="ABL68492"/>
    <property type="gene ID" value="Pden_0378"/>
</dbReference>
<proteinExistence type="predicted"/>
<dbReference type="RefSeq" id="WP_011746725.1">
    <property type="nucleotide sequence ID" value="NC_008686.1"/>
</dbReference>
<sequence length="246" mass="26909">MSLVIRTATPARSRARKYLPPVMRGLDYLFLGDGDDPGQNWAIDRPDGEVHGTPVRGPDGISWRFKGLANFIETQSWEVDSETHLIVCRTFDTLADNATRPQFFGTFTGPPAKQDTTTTTFGSRLYVSAAGAVRYVAGRGNTVDDDVQGDAAVVVPDHQQYQLIVCQTDPINRITNATTGTTASNPSELPRFPARRRYRLGSGYLTQEGEGDVLLWAKFNSAATADEIAAMVADMRRYCADLGVTV</sequence>
<dbReference type="GeneID" id="93451601"/>
<reference evidence="2" key="1">
    <citation type="submission" date="2006-12" db="EMBL/GenBank/DDBJ databases">
        <title>Complete sequence of chromosome 1 of Paracoccus denitrificans PD1222.</title>
        <authorList>
            <person name="Copeland A."/>
            <person name="Lucas S."/>
            <person name="Lapidus A."/>
            <person name="Barry K."/>
            <person name="Detter J.C."/>
            <person name="Glavina del Rio T."/>
            <person name="Hammon N."/>
            <person name="Israni S."/>
            <person name="Dalin E."/>
            <person name="Tice H."/>
            <person name="Pitluck S."/>
            <person name="Munk A.C."/>
            <person name="Brettin T."/>
            <person name="Bruce D."/>
            <person name="Han C."/>
            <person name="Tapia R."/>
            <person name="Gilna P."/>
            <person name="Schmutz J."/>
            <person name="Larimer F."/>
            <person name="Land M."/>
            <person name="Hauser L."/>
            <person name="Kyrpides N."/>
            <person name="Lykidis A."/>
            <person name="Spiro S."/>
            <person name="Richardson D.J."/>
            <person name="Moir J.W.B."/>
            <person name="Ferguson S.J."/>
            <person name="van Spanning R.J.M."/>
            <person name="Richardson P."/>
        </authorList>
    </citation>
    <scope>NUCLEOTIDE SEQUENCE [LARGE SCALE GENOMIC DNA]</scope>
    <source>
        <strain evidence="2">Pd 1222</strain>
    </source>
</reference>
<dbReference type="Proteomes" id="UP000000361">
    <property type="component" value="Chromosome 1"/>
</dbReference>
<dbReference type="HOGENOM" id="CLU_1128220_0_0_5"/>
<dbReference type="EMBL" id="CP000489">
    <property type="protein sequence ID" value="ABL68492.1"/>
    <property type="molecule type" value="Genomic_DNA"/>
</dbReference>
<protein>
    <submittedName>
        <fullName evidence="1">Uncharacterized protein</fullName>
    </submittedName>
</protein>
<dbReference type="AlphaFoldDB" id="A1AYZ8"/>
<dbReference type="STRING" id="318586.Pden_0378"/>
<keyword evidence="2" id="KW-1185">Reference proteome</keyword>
<dbReference type="eggNOG" id="ENOG502ZKJT">
    <property type="taxonomic scope" value="Bacteria"/>
</dbReference>